<evidence type="ECO:0000313" key="2">
    <source>
        <dbReference type="EMBL" id="OGG50835.1"/>
    </source>
</evidence>
<keyword evidence="1" id="KW-0472">Membrane</keyword>
<name>A0A1F6CNW6_9BACT</name>
<accession>A0A1F6CNW6</accession>
<keyword evidence="1" id="KW-0812">Transmembrane</keyword>
<dbReference type="STRING" id="1798482.A2763_00655"/>
<dbReference type="AlphaFoldDB" id="A0A1F6CNW6"/>
<dbReference type="EMBL" id="MFKV01000006">
    <property type="protein sequence ID" value="OGG50835.1"/>
    <property type="molecule type" value="Genomic_DNA"/>
</dbReference>
<keyword evidence="1" id="KW-1133">Transmembrane helix</keyword>
<feature type="transmembrane region" description="Helical" evidence="1">
    <location>
        <begin position="6"/>
        <end position="24"/>
    </location>
</feature>
<sequence>MFFATIVFFVSLGGIVALFGLKSWEIARGRILAPVMRTRFDDRAMQLKDLLAAARLDAAKLLPLAVVYTRIGIHEAALALAVFARFAERQAHRLADLVSYKHHYEKRETQSEFLKKVSEGKNSNGLDTTE</sequence>
<evidence type="ECO:0000256" key="1">
    <source>
        <dbReference type="SAM" id="Phobius"/>
    </source>
</evidence>
<organism evidence="2 3">
    <name type="scientific">Candidatus Kaiserbacteria bacterium RIFCSPHIGHO2_01_FULL_54_36</name>
    <dbReference type="NCBI Taxonomy" id="1798482"/>
    <lineage>
        <taxon>Bacteria</taxon>
        <taxon>Candidatus Kaiseribacteriota</taxon>
    </lineage>
</organism>
<proteinExistence type="predicted"/>
<evidence type="ECO:0000313" key="3">
    <source>
        <dbReference type="Proteomes" id="UP000178370"/>
    </source>
</evidence>
<gene>
    <name evidence="2" type="ORF">A2763_00655</name>
</gene>
<dbReference type="Proteomes" id="UP000178370">
    <property type="component" value="Unassembled WGS sequence"/>
</dbReference>
<reference evidence="2 3" key="1">
    <citation type="journal article" date="2016" name="Nat. Commun.">
        <title>Thousands of microbial genomes shed light on interconnected biogeochemical processes in an aquifer system.</title>
        <authorList>
            <person name="Anantharaman K."/>
            <person name="Brown C.T."/>
            <person name="Hug L.A."/>
            <person name="Sharon I."/>
            <person name="Castelle C.J."/>
            <person name="Probst A.J."/>
            <person name="Thomas B.C."/>
            <person name="Singh A."/>
            <person name="Wilkins M.J."/>
            <person name="Karaoz U."/>
            <person name="Brodie E.L."/>
            <person name="Williams K.H."/>
            <person name="Hubbard S.S."/>
            <person name="Banfield J.F."/>
        </authorList>
    </citation>
    <scope>NUCLEOTIDE SEQUENCE [LARGE SCALE GENOMIC DNA]</scope>
</reference>
<comment type="caution">
    <text evidence="2">The sequence shown here is derived from an EMBL/GenBank/DDBJ whole genome shotgun (WGS) entry which is preliminary data.</text>
</comment>
<protein>
    <submittedName>
        <fullName evidence="2">Uncharacterized protein</fullName>
    </submittedName>
</protein>